<protein>
    <submittedName>
        <fullName evidence="3">TlpA family protein disulfide reductase</fullName>
    </submittedName>
</protein>
<dbReference type="PROSITE" id="PS00194">
    <property type="entry name" value="THIOREDOXIN_1"/>
    <property type="match status" value="1"/>
</dbReference>
<gene>
    <name evidence="3" type="ORF">LZC39_14550</name>
</gene>
<dbReference type="EMBL" id="JAJUOL010000846">
    <property type="protein sequence ID" value="MCH3853307.1"/>
    <property type="molecule type" value="Genomic_DNA"/>
</dbReference>
<keyword evidence="1" id="KW-0676">Redox-active center</keyword>
<dbReference type="Proteomes" id="UP001199644">
    <property type="component" value="Unassembled WGS sequence"/>
</dbReference>
<organism evidence="3 4">
    <name type="scientific">Campylobacter jejuni</name>
    <dbReference type="NCBI Taxonomy" id="197"/>
    <lineage>
        <taxon>Bacteria</taxon>
        <taxon>Pseudomonadati</taxon>
        <taxon>Campylobacterota</taxon>
        <taxon>Epsilonproteobacteria</taxon>
        <taxon>Campylobacterales</taxon>
        <taxon>Campylobacteraceae</taxon>
        <taxon>Campylobacter</taxon>
    </lineage>
</organism>
<sequence length="94" mass="10752">MKKKTILSFFIIIGFFINACSHQEDIQNDFMFEEYSKGDKIVLNSVNGGAKTLIRTDKGFIVEGEEDKVLMIDFFGTFCAPCKEEALELSKLWK</sequence>
<feature type="non-terminal residue" evidence="3">
    <location>
        <position position="94"/>
    </location>
</feature>
<accession>A0AAW5EGZ8</accession>
<evidence type="ECO:0000256" key="1">
    <source>
        <dbReference type="ARBA" id="ARBA00023284"/>
    </source>
</evidence>
<dbReference type="InterPro" id="IPR017937">
    <property type="entry name" value="Thioredoxin_CS"/>
</dbReference>
<keyword evidence="2" id="KW-0732">Signal</keyword>
<evidence type="ECO:0000256" key="2">
    <source>
        <dbReference type="SAM" id="SignalP"/>
    </source>
</evidence>
<evidence type="ECO:0000313" key="4">
    <source>
        <dbReference type="Proteomes" id="UP001199644"/>
    </source>
</evidence>
<evidence type="ECO:0000313" key="3">
    <source>
        <dbReference type="EMBL" id="MCH3853307.1"/>
    </source>
</evidence>
<feature type="signal peptide" evidence="2">
    <location>
        <begin position="1"/>
        <end position="19"/>
    </location>
</feature>
<proteinExistence type="predicted"/>
<dbReference type="Gene3D" id="3.40.30.10">
    <property type="entry name" value="Glutaredoxin"/>
    <property type="match status" value="1"/>
</dbReference>
<feature type="chain" id="PRO_5043419817" evidence="2">
    <location>
        <begin position="20"/>
        <end position="94"/>
    </location>
</feature>
<reference evidence="3" key="1">
    <citation type="submission" date="2021-12" db="EMBL/GenBank/DDBJ databases">
        <title>Prevalence of phenicol resistance gene fexA in Campylobacter isolated from poultry supply chain.</title>
        <authorList>
            <person name="Tang B."/>
            <person name="Zheng X."/>
            <person name="Lin J."/>
            <person name="Lin R."/>
            <person name="Yang H."/>
            <person name="Shen Z."/>
            <person name="Xia F."/>
        </authorList>
    </citation>
    <scope>NUCLEOTIDE SEQUENCE</scope>
    <source>
        <strain evidence="3">CJHN2011004</strain>
    </source>
</reference>
<name>A0AAW5EGZ8_CAMJU</name>
<dbReference type="AlphaFoldDB" id="A0AAW5EGZ8"/>
<dbReference type="InterPro" id="IPR036249">
    <property type="entry name" value="Thioredoxin-like_sf"/>
</dbReference>
<dbReference type="SUPFAM" id="SSF52833">
    <property type="entry name" value="Thioredoxin-like"/>
    <property type="match status" value="1"/>
</dbReference>
<comment type="caution">
    <text evidence="3">The sequence shown here is derived from an EMBL/GenBank/DDBJ whole genome shotgun (WGS) entry which is preliminary data.</text>
</comment>